<dbReference type="PANTHER" id="PTHR37302">
    <property type="entry name" value="SLR1116 PROTEIN"/>
    <property type="match status" value="1"/>
</dbReference>
<feature type="binding site" evidence="3">
    <location>
        <position position="138"/>
    </location>
    <ligand>
        <name>a divalent metal cation</name>
        <dbReference type="ChEBI" id="CHEBI:60240"/>
    </ligand>
</feature>
<dbReference type="EMBL" id="BMQL01000027">
    <property type="protein sequence ID" value="GGR21602.1"/>
    <property type="molecule type" value="Genomic_DNA"/>
</dbReference>
<evidence type="ECO:0000256" key="2">
    <source>
        <dbReference type="ARBA" id="ARBA00022723"/>
    </source>
</evidence>
<dbReference type="Gene3D" id="1.20.120.450">
    <property type="entry name" value="dinb family like domain"/>
    <property type="match status" value="1"/>
</dbReference>
<proteinExistence type="inferred from homology"/>
<comment type="similarity">
    <text evidence="1">Belongs to the DinB family.</text>
</comment>
<protein>
    <submittedName>
        <fullName evidence="4">Damage-inducible protein DinB</fullName>
    </submittedName>
</protein>
<dbReference type="AlphaFoldDB" id="A0A918CG98"/>
<dbReference type="RefSeq" id="WP_189092020.1">
    <property type="nucleotide sequence ID" value="NZ_BMQL01000027.1"/>
</dbReference>
<organism evidence="4 5">
    <name type="scientific">Deinococcus ruber</name>
    <dbReference type="NCBI Taxonomy" id="1848197"/>
    <lineage>
        <taxon>Bacteria</taxon>
        <taxon>Thermotogati</taxon>
        <taxon>Deinococcota</taxon>
        <taxon>Deinococci</taxon>
        <taxon>Deinococcales</taxon>
        <taxon>Deinococcaceae</taxon>
        <taxon>Deinococcus</taxon>
    </lineage>
</organism>
<dbReference type="PANTHER" id="PTHR37302:SF3">
    <property type="entry name" value="DAMAGE-INDUCIBLE PROTEIN DINB"/>
    <property type="match status" value="1"/>
</dbReference>
<evidence type="ECO:0000313" key="5">
    <source>
        <dbReference type="Proteomes" id="UP000603865"/>
    </source>
</evidence>
<reference evidence="4" key="1">
    <citation type="journal article" date="2014" name="Int. J. Syst. Evol. Microbiol.">
        <title>Complete genome sequence of Corynebacterium casei LMG S-19264T (=DSM 44701T), isolated from a smear-ripened cheese.</title>
        <authorList>
            <consortium name="US DOE Joint Genome Institute (JGI-PGF)"/>
            <person name="Walter F."/>
            <person name="Albersmeier A."/>
            <person name="Kalinowski J."/>
            <person name="Ruckert C."/>
        </authorList>
    </citation>
    <scope>NUCLEOTIDE SEQUENCE</scope>
    <source>
        <strain evidence="4">JCM 31311</strain>
    </source>
</reference>
<evidence type="ECO:0000256" key="1">
    <source>
        <dbReference type="ARBA" id="ARBA00008635"/>
    </source>
</evidence>
<gene>
    <name evidence="4" type="ORF">GCM10008957_37320</name>
</gene>
<feature type="binding site" evidence="3">
    <location>
        <position position="48"/>
    </location>
    <ligand>
        <name>a divalent metal cation</name>
        <dbReference type="ChEBI" id="CHEBI:60240"/>
    </ligand>
</feature>
<accession>A0A918CG98</accession>
<evidence type="ECO:0000256" key="3">
    <source>
        <dbReference type="PIRSR" id="PIRSR607837-1"/>
    </source>
</evidence>
<dbReference type="InterPro" id="IPR007837">
    <property type="entry name" value="DinB"/>
</dbReference>
<name>A0A918CG98_9DEIO</name>
<evidence type="ECO:0000313" key="4">
    <source>
        <dbReference type="EMBL" id="GGR21602.1"/>
    </source>
</evidence>
<keyword evidence="2 3" id="KW-0479">Metal-binding</keyword>
<dbReference type="Pfam" id="PF05163">
    <property type="entry name" value="DinB"/>
    <property type="match status" value="1"/>
</dbReference>
<feature type="binding site" evidence="3">
    <location>
        <position position="142"/>
    </location>
    <ligand>
        <name>a divalent metal cation</name>
        <dbReference type="ChEBI" id="CHEBI:60240"/>
    </ligand>
</feature>
<sequence length="172" mass="20277">MNVPEYYDYLTAAREQLWNFLRALPVDDLNRDLIPGDRFKNIKDLLLHVIDFEDHWIHGVARGANGYLDQDYRHDWRIPHAEQYDLAWILSYGRSVQAETRRFLATQPNLDSEVALISDDPEVSTVSLDQLLWNVMTHEVRHTAQIALLIRMLGHTPPWLDYLRFTRPKALR</sequence>
<dbReference type="InterPro" id="IPR034660">
    <property type="entry name" value="DinB/YfiT-like"/>
</dbReference>
<dbReference type="Proteomes" id="UP000603865">
    <property type="component" value="Unassembled WGS sequence"/>
</dbReference>
<comment type="caution">
    <text evidence="4">The sequence shown here is derived from an EMBL/GenBank/DDBJ whole genome shotgun (WGS) entry which is preliminary data.</text>
</comment>
<dbReference type="SUPFAM" id="SSF109854">
    <property type="entry name" value="DinB/YfiT-like putative metalloenzymes"/>
    <property type="match status" value="1"/>
</dbReference>
<keyword evidence="5" id="KW-1185">Reference proteome</keyword>
<reference evidence="4" key="2">
    <citation type="submission" date="2020-09" db="EMBL/GenBank/DDBJ databases">
        <authorList>
            <person name="Sun Q."/>
            <person name="Ohkuma M."/>
        </authorList>
    </citation>
    <scope>NUCLEOTIDE SEQUENCE</scope>
    <source>
        <strain evidence="4">JCM 31311</strain>
    </source>
</reference>
<dbReference type="GO" id="GO:0046872">
    <property type="term" value="F:metal ion binding"/>
    <property type="evidence" value="ECO:0007669"/>
    <property type="project" value="UniProtKB-KW"/>
</dbReference>